<dbReference type="EMBL" id="JAHUZE010000003">
    <property type="protein sequence ID" value="MBV7379865.1"/>
    <property type="molecule type" value="Genomic_DNA"/>
</dbReference>
<dbReference type="Proteomes" id="UP000756530">
    <property type="component" value="Unassembled WGS sequence"/>
</dbReference>
<organism evidence="1 2">
    <name type="scientific">Maritimibacter dapengensis</name>
    <dbReference type="NCBI Taxonomy" id="2836868"/>
    <lineage>
        <taxon>Bacteria</taxon>
        <taxon>Pseudomonadati</taxon>
        <taxon>Pseudomonadota</taxon>
        <taxon>Alphaproteobacteria</taxon>
        <taxon>Rhodobacterales</taxon>
        <taxon>Roseobacteraceae</taxon>
        <taxon>Maritimibacter</taxon>
    </lineage>
</organism>
<evidence type="ECO:0000313" key="1">
    <source>
        <dbReference type="EMBL" id="MBV7379865.1"/>
    </source>
</evidence>
<protein>
    <submittedName>
        <fullName evidence="1">DUF4336 domain-containing protein</fullName>
    </submittedName>
</protein>
<keyword evidence="2" id="KW-1185">Reference proteome</keyword>
<name>A0ABS6T3U6_9RHOB</name>
<comment type="caution">
    <text evidence="1">The sequence shown here is derived from an EMBL/GenBank/DDBJ whole genome shotgun (WGS) entry which is preliminary data.</text>
</comment>
<dbReference type="Pfam" id="PF14234">
    <property type="entry name" value="DUF4336"/>
    <property type="match status" value="1"/>
</dbReference>
<dbReference type="RefSeq" id="WP_218393055.1">
    <property type="nucleotide sequence ID" value="NZ_JAHUZE010000003.1"/>
</dbReference>
<reference evidence="1 2" key="1">
    <citation type="submission" date="2021-05" db="EMBL/GenBank/DDBJ databases">
        <title>Culturable bacteria isolated from Daya Bay.</title>
        <authorList>
            <person name="Zheng W."/>
            <person name="Yu S."/>
            <person name="Huang Y."/>
        </authorList>
    </citation>
    <scope>NUCLEOTIDE SEQUENCE [LARGE SCALE GENOMIC DNA]</scope>
    <source>
        <strain evidence="1 2">DP4N28-5</strain>
    </source>
</reference>
<evidence type="ECO:0000313" key="2">
    <source>
        <dbReference type="Proteomes" id="UP000756530"/>
    </source>
</evidence>
<gene>
    <name evidence="1" type="ORF">KJP28_13105</name>
</gene>
<sequence>MEPFGEGLWICDGMPMESFGLSYPVRMAVFRLGDGLALWSPVQFTEERRAAVAALGNVTHILCPNSFHHIHAGDWHDAFPDAALWGAEGLAEKRRDLDFAGVLGVDPLPGADDDLDTVVFDMRFTKEVVLFHRRSRTVIVCDLLQQVPQDMLSGLRLFIARLDLMVGDAPQVPRKFRLAMRNMPSVKEAARVMLAWPAERILMAHGTPVAANGAAVLASAFRWLRL</sequence>
<dbReference type="PANTHER" id="PTHR33835">
    <property type="entry name" value="YALI0C07656P"/>
    <property type="match status" value="1"/>
</dbReference>
<dbReference type="InterPro" id="IPR025638">
    <property type="entry name" value="DUF4336"/>
</dbReference>
<accession>A0ABS6T3U6</accession>
<proteinExistence type="predicted"/>
<dbReference type="PANTHER" id="PTHR33835:SF1">
    <property type="entry name" value="METALLO-BETA-LACTAMASE DOMAIN-CONTAINING PROTEIN"/>
    <property type="match status" value="1"/>
</dbReference>